<proteinExistence type="predicted"/>
<keyword evidence="6" id="KW-0663">Pyridoxal phosphate</keyword>
<evidence type="ECO:0000313" key="9">
    <source>
        <dbReference type="EMBL" id="CDG97298.1"/>
    </source>
</evidence>
<accession>A0A077NFY7</accession>
<dbReference type="GO" id="GO:0030170">
    <property type="term" value="F:pyridoxal phosphate binding"/>
    <property type="evidence" value="ECO:0007669"/>
    <property type="project" value="InterPro"/>
</dbReference>
<dbReference type="AlphaFoldDB" id="A0A077NFY7"/>
<feature type="domain" description="Aminotransferase class I/classII large" evidence="8">
    <location>
        <begin position="53"/>
        <end position="345"/>
    </location>
</feature>
<evidence type="ECO:0000256" key="7">
    <source>
        <dbReference type="ARBA" id="ARBA00047481"/>
    </source>
</evidence>
<comment type="caution">
    <text evidence="9">The sequence shown here is derived from an EMBL/GenBank/DDBJ whole genome shotgun (WGS) entry which is preliminary data.</text>
</comment>
<dbReference type="Pfam" id="PF00155">
    <property type="entry name" value="Aminotran_1_2"/>
    <property type="match status" value="1"/>
</dbReference>
<dbReference type="PANTHER" id="PTHR42885">
    <property type="entry name" value="HISTIDINOL-PHOSPHATE AMINOTRANSFERASE-RELATED"/>
    <property type="match status" value="1"/>
</dbReference>
<dbReference type="RefSeq" id="WP_038217903.1">
    <property type="nucleotide sequence ID" value="NZ_CAWLWN010000214.1"/>
</dbReference>
<dbReference type="InterPro" id="IPR015422">
    <property type="entry name" value="PyrdxlP-dep_Trfase_small"/>
</dbReference>
<evidence type="ECO:0000259" key="8">
    <source>
        <dbReference type="Pfam" id="PF00155"/>
    </source>
</evidence>
<comment type="pathway">
    <text evidence="2">Amino-acid biosynthesis; L-histidine biosynthesis; L-histidine from 5-phospho-alpha-D-ribose 1-diphosphate: step 7/9.</text>
</comment>
<dbReference type="InterPro" id="IPR015421">
    <property type="entry name" value="PyrdxlP-dep_Trfase_major"/>
</dbReference>
<dbReference type="Gene3D" id="3.90.1150.10">
    <property type="entry name" value="Aspartate Aminotransferase, domain 1"/>
    <property type="match status" value="1"/>
</dbReference>
<comment type="catalytic activity">
    <reaction evidence="7">
        <text>L-histidinol phosphate + 2-oxoglutarate = 3-(imidazol-4-yl)-2-oxopropyl phosphate + L-glutamate</text>
        <dbReference type="Rhea" id="RHEA:23744"/>
        <dbReference type="ChEBI" id="CHEBI:16810"/>
        <dbReference type="ChEBI" id="CHEBI:29985"/>
        <dbReference type="ChEBI" id="CHEBI:57766"/>
        <dbReference type="ChEBI" id="CHEBI:57980"/>
        <dbReference type="EC" id="2.6.1.9"/>
    </reaction>
</comment>
<evidence type="ECO:0000256" key="6">
    <source>
        <dbReference type="ARBA" id="ARBA00022898"/>
    </source>
</evidence>
<evidence type="ECO:0000256" key="2">
    <source>
        <dbReference type="ARBA" id="ARBA00005011"/>
    </source>
</evidence>
<protein>
    <recommendedName>
        <fullName evidence="3">histidinol-phosphate transaminase</fullName>
        <ecNumber evidence="3">2.6.1.9</ecNumber>
    </recommendedName>
</protein>
<name>A0A077NFY7_XENBV</name>
<evidence type="ECO:0000256" key="4">
    <source>
        <dbReference type="ARBA" id="ARBA00022576"/>
    </source>
</evidence>
<dbReference type="Gene3D" id="3.40.640.10">
    <property type="entry name" value="Type I PLP-dependent aspartate aminotransferase-like (Major domain)"/>
    <property type="match status" value="1"/>
</dbReference>
<dbReference type="PANTHER" id="PTHR42885:SF2">
    <property type="entry name" value="HISTIDINOL-PHOSPHATE AMINOTRANSFERASE"/>
    <property type="match status" value="1"/>
</dbReference>
<dbReference type="EC" id="2.6.1.9" evidence="3"/>
<dbReference type="Proteomes" id="UP000028511">
    <property type="component" value="Unassembled WGS sequence"/>
</dbReference>
<evidence type="ECO:0000313" key="10">
    <source>
        <dbReference type="Proteomes" id="UP000028511"/>
    </source>
</evidence>
<dbReference type="HOGENOM" id="CLU_017584_3_1_6"/>
<dbReference type="EMBL" id="CBSW010000171">
    <property type="protein sequence ID" value="CDG97298.1"/>
    <property type="molecule type" value="Genomic_DNA"/>
</dbReference>
<dbReference type="SUPFAM" id="SSF53383">
    <property type="entry name" value="PLP-dependent transferases"/>
    <property type="match status" value="1"/>
</dbReference>
<evidence type="ECO:0000256" key="3">
    <source>
        <dbReference type="ARBA" id="ARBA00012748"/>
    </source>
</evidence>
<evidence type="ECO:0000256" key="5">
    <source>
        <dbReference type="ARBA" id="ARBA00022679"/>
    </source>
</evidence>
<gene>
    <name evidence="9" type="ORF">XBP1_2520080</name>
</gene>
<sequence>MKIIKETFFYRSELYHEIPDLKVYKTKENLSLMELPYQTDLDFETTTDKIKHVNINRYPSLDTNLIKKKLCESDGIIYDDNILLGNGLLEIIQTILLSFSTDKTTIIIPDPSFFMFTRLSKICRVNICKIPLIKKFDIDIFGFIQACKKYQNPIIIIDNPNNPTGSLFKKQDLKLIAENCNCPIIIDEAYIAYSKDNSSALSFIMNYDNVIVLRSFSKIGFAGLRFGYLISNSDIVSYIKKFSLQYSLTDIKINVLLDILNNNKINLDHINSIKKQRDIIISKISNIEKVFVSKSQANFVFFRIKKYYIDDFLNDLINHGIKINHFPYGYSKITNNSLRFSLGNDITNNIVISLMLKNFK</sequence>
<dbReference type="GO" id="GO:0004400">
    <property type="term" value="F:histidinol-phosphate transaminase activity"/>
    <property type="evidence" value="ECO:0007669"/>
    <property type="project" value="UniProtKB-EC"/>
</dbReference>
<evidence type="ECO:0000256" key="1">
    <source>
        <dbReference type="ARBA" id="ARBA00001933"/>
    </source>
</evidence>
<keyword evidence="5 9" id="KW-0808">Transferase</keyword>
<dbReference type="InterPro" id="IPR015424">
    <property type="entry name" value="PyrdxlP-dep_Trfase"/>
</dbReference>
<comment type="cofactor">
    <cofactor evidence="1">
        <name>pyridoxal 5'-phosphate</name>
        <dbReference type="ChEBI" id="CHEBI:597326"/>
    </cofactor>
</comment>
<dbReference type="CDD" id="cd00609">
    <property type="entry name" value="AAT_like"/>
    <property type="match status" value="1"/>
</dbReference>
<organism evidence="9 10">
    <name type="scientific">Xenorhabdus bovienii str. puntauvense</name>
    <dbReference type="NCBI Taxonomy" id="1398201"/>
    <lineage>
        <taxon>Bacteria</taxon>
        <taxon>Pseudomonadati</taxon>
        <taxon>Pseudomonadota</taxon>
        <taxon>Gammaproteobacteria</taxon>
        <taxon>Enterobacterales</taxon>
        <taxon>Morganellaceae</taxon>
        <taxon>Xenorhabdus</taxon>
    </lineage>
</organism>
<dbReference type="InterPro" id="IPR004839">
    <property type="entry name" value="Aminotransferase_I/II_large"/>
</dbReference>
<keyword evidence="4 9" id="KW-0032">Aminotransferase</keyword>
<reference evidence="9" key="1">
    <citation type="submission" date="2013-07" db="EMBL/GenBank/DDBJ databases">
        <title>Sub-species coevolution in mutualistic symbiosis.</title>
        <authorList>
            <person name="Murfin K."/>
            <person name="Klassen J."/>
            <person name="Lee M."/>
            <person name="Forst S."/>
            <person name="Stock P."/>
            <person name="Goodrich-Blair H."/>
        </authorList>
    </citation>
    <scope>NUCLEOTIDE SEQUENCE [LARGE SCALE GENOMIC DNA]</scope>
    <source>
        <strain evidence="9">Puntauvense</strain>
    </source>
</reference>